<evidence type="ECO:0000313" key="3">
    <source>
        <dbReference type="Proteomes" id="UP001364472"/>
    </source>
</evidence>
<keyword evidence="1" id="KW-1133">Transmembrane helix</keyword>
<reference evidence="2 3" key="1">
    <citation type="journal article" date="2016" name="Antonie Van Leeuwenhoek">
        <title>Denitratimonas tolerans gen. nov., sp. nov., a denitrifying bacterium isolated from a bioreactor for tannery wastewater treatment.</title>
        <authorList>
            <person name="Han S.I."/>
            <person name="Kim J.O."/>
            <person name="Lee Y.R."/>
            <person name="Ekpeghere K.I."/>
            <person name="Koh S.C."/>
            <person name="Whang K.S."/>
        </authorList>
    </citation>
    <scope>NUCLEOTIDE SEQUENCE [LARGE SCALE GENOMIC DNA]</scope>
    <source>
        <strain evidence="2 3">KACC 17565</strain>
    </source>
</reference>
<keyword evidence="3" id="KW-1185">Reference proteome</keyword>
<dbReference type="PANTHER" id="PTHR40940:SF1">
    <property type="entry name" value="PROTEIN BATD"/>
    <property type="match status" value="1"/>
</dbReference>
<dbReference type="RefSeq" id="WP_337333844.1">
    <property type="nucleotide sequence ID" value="NZ_JBBDHC010000001.1"/>
</dbReference>
<sequence length="558" mass="60125">MIRETPVPAVLPRLLATLLLFATALCAQGVRAEVRAWLDRSAVSMGETVTLNVESGSTGEPDFSVLEKDFRITSRSSNTQIQLINGAMARTNLWAVALEPLREGVIDLPAIPVGGERTAPLQLTVRPMARGSAADGDDVFLEVEVDTPAPYVQQQVGYTVRLFYAVALQSGDLSDPSGDGLQVQRIGQDAQYTRGVQGRAYNVVERRYALTPERSGTLSVAGITFRGRLARGGQAGGFFSQGTPVSVGSEVVTLNVRPAPSAAPSPWLPASALRFSDTASRLPREARVGDALELTLTLEAEGLSSEQLPELTLPAIVGAEVYPDQETRETREVDGKRVGVRSRKFAIVPLRAGRLELPERSIAWWNVGDDRAQRNILPARSVEVLPAPVASPQRPSAPEAAAGVPHAASNPLRPDLMRLWQVLAVFFALAWALTLLLWWLQARRERGRSAPAATSRASASWRPELAHALARDDLAGARRALLRIAPGTRDLESLAARLADGEQREAVLALDRALYRGDGKDGMVGRLRAAFARSPELRAAANAMATDEGALPPLYPPR</sequence>
<dbReference type="AlphaFoldDB" id="A0AAW9R0Q9"/>
<gene>
    <name evidence="2" type="ORF">WB794_00310</name>
</gene>
<dbReference type="EMBL" id="JBBDHC010000001">
    <property type="protein sequence ID" value="MEJ1248126.1"/>
    <property type="molecule type" value="Genomic_DNA"/>
</dbReference>
<evidence type="ECO:0000256" key="1">
    <source>
        <dbReference type="SAM" id="Phobius"/>
    </source>
</evidence>
<dbReference type="Proteomes" id="UP001364472">
    <property type="component" value="Unassembled WGS sequence"/>
</dbReference>
<dbReference type="InterPro" id="IPR025738">
    <property type="entry name" value="BatD"/>
</dbReference>
<proteinExistence type="predicted"/>
<feature type="transmembrane region" description="Helical" evidence="1">
    <location>
        <begin position="419"/>
        <end position="440"/>
    </location>
</feature>
<comment type="caution">
    <text evidence="2">The sequence shown here is derived from an EMBL/GenBank/DDBJ whole genome shotgun (WGS) entry which is preliminary data.</text>
</comment>
<accession>A0AAW9R0Q9</accession>
<dbReference type="Pfam" id="PF13584">
    <property type="entry name" value="BatD"/>
    <property type="match status" value="1"/>
</dbReference>
<name>A0AAW9R0Q9_9GAMM</name>
<keyword evidence="1" id="KW-0812">Transmembrane</keyword>
<organism evidence="2 3">
    <name type="scientific">Denitratimonas tolerans</name>
    <dbReference type="NCBI Taxonomy" id="1338420"/>
    <lineage>
        <taxon>Bacteria</taxon>
        <taxon>Pseudomonadati</taxon>
        <taxon>Pseudomonadota</taxon>
        <taxon>Gammaproteobacteria</taxon>
        <taxon>Lysobacterales</taxon>
        <taxon>Lysobacteraceae</taxon>
        <taxon>Denitratimonas</taxon>
    </lineage>
</organism>
<dbReference type="PANTHER" id="PTHR40940">
    <property type="entry name" value="PROTEIN BATD-RELATED"/>
    <property type="match status" value="1"/>
</dbReference>
<keyword evidence="1" id="KW-0472">Membrane</keyword>
<evidence type="ECO:0000313" key="2">
    <source>
        <dbReference type="EMBL" id="MEJ1248126.1"/>
    </source>
</evidence>
<protein>
    <submittedName>
        <fullName evidence="2">BatD family protein</fullName>
    </submittedName>
</protein>